<reference evidence="2" key="1">
    <citation type="submission" date="2021-02" db="EMBL/GenBank/DDBJ databases">
        <authorList>
            <person name="Nowell W R."/>
        </authorList>
    </citation>
    <scope>NUCLEOTIDE SEQUENCE</scope>
</reference>
<dbReference type="Proteomes" id="UP000663828">
    <property type="component" value="Unassembled WGS sequence"/>
</dbReference>
<keyword evidence="1" id="KW-0472">Membrane</keyword>
<organism evidence="2 3">
    <name type="scientific">Adineta ricciae</name>
    <name type="common">Rotifer</name>
    <dbReference type="NCBI Taxonomy" id="249248"/>
    <lineage>
        <taxon>Eukaryota</taxon>
        <taxon>Metazoa</taxon>
        <taxon>Spiralia</taxon>
        <taxon>Gnathifera</taxon>
        <taxon>Rotifera</taxon>
        <taxon>Eurotatoria</taxon>
        <taxon>Bdelloidea</taxon>
        <taxon>Adinetida</taxon>
        <taxon>Adinetidae</taxon>
        <taxon>Adineta</taxon>
    </lineage>
</organism>
<dbReference type="EMBL" id="CAJNOR010004621">
    <property type="protein sequence ID" value="CAF1516551.1"/>
    <property type="molecule type" value="Genomic_DNA"/>
</dbReference>
<evidence type="ECO:0000313" key="2">
    <source>
        <dbReference type="EMBL" id="CAF1516551.1"/>
    </source>
</evidence>
<name>A0A815UEH5_ADIRI</name>
<keyword evidence="1" id="KW-0812">Transmembrane</keyword>
<feature type="transmembrane region" description="Helical" evidence="1">
    <location>
        <begin position="12"/>
        <end position="43"/>
    </location>
</feature>
<comment type="caution">
    <text evidence="2">The sequence shown here is derived from an EMBL/GenBank/DDBJ whole genome shotgun (WGS) entry which is preliminary data.</text>
</comment>
<dbReference type="AlphaFoldDB" id="A0A815UEH5"/>
<keyword evidence="3" id="KW-1185">Reference proteome</keyword>
<keyword evidence="1" id="KW-1133">Transmembrane helix</keyword>
<sequence>MDVIVTAVGEFIWTSACALINFCLSSGVSALVVFVSFLGAILASAFYKYAISRETLLSDVTLIDNNQSFPLNLLSIEDSDPTQIYTNENESDAFYSNDVDSLQMCGLSNDDENVFDSL</sequence>
<gene>
    <name evidence="2" type="ORF">XAT740_LOCUS40533</name>
</gene>
<protein>
    <submittedName>
        <fullName evidence="2">Uncharacterized protein</fullName>
    </submittedName>
</protein>
<accession>A0A815UEH5</accession>
<evidence type="ECO:0000313" key="3">
    <source>
        <dbReference type="Proteomes" id="UP000663828"/>
    </source>
</evidence>
<proteinExistence type="predicted"/>
<evidence type="ECO:0000256" key="1">
    <source>
        <dbReference type="SAM" id="Phobius"/>
    </source>
</evidence>